<gene>
    <name evidence="2" type="ORF">GCM10022222_44750</name>
</gene>
<evidence type="ECO:0000313" key="2">
    <source>
        <dbReference type="EMBL" id="GAA3556192.1"/>
    </source>
</evidence>
<protein>
    <recommendedName>
        <fullName evidence="4">DUF1453 domain-containing protein</fullName>
    </recommendedName>
</protein>
<reference evidence="3" key="1">
    <citation type="journal article" date="2019" name="Int. J. Syst. Evol. Microbiol.">
        <title>The Global Catalogue of Microorganisms (GCM) 10K type strain sequencing project: providing services to taxonomists for standard genome sequencing and annotation.</title>
        <authorList>
            <consortium name="The Broad Institute Genomics Platform"/>
            <consortium name="The Broad Institute Genome Sequencing Center for Infectious Disease"/>
            <person name="Wu L."/>
            <person name="Ma J."/>
        </authorList>
    </citation>
    <scope>NUCLEOTIDE SEQUENCE [LARGE SCALE GENOMIC DNA]</scope>
    <source>
        <strain evidence="3">JCM 16898</strain>
    </source>
</reference>
<evidence type="ECO:0008006" key="4">
    <source>
        <dbReference type="Google" id="ProtNLM"/>
    </source>
</evidence>
<keyword evidence="1" id="KW-0472">Membrane</keyword>
<evidence type="ECO:0000256" key="1">
    <source>
        <dbReference type="SAM" id="Phobius"/>
    </source>
</evidence>
<accession>A0ABP6WSV7</accession>
<name>A0ABP6WSV7_9PSEU</name>
<comment type="caution">
    <text evidence="2">The sequence shown here is derived from an EMBL/GenBank/DDBJ whole genome shotgun (WGS) entry which is preliminary data.</text>
</comment>
<keyword evidence="3" id="KW-1185">Reference proteome</keyword>
<feature type="transmembrane region" description="Helical" evidence="1">
    <location>
        <begin position="128"/>
        <end position="148"/>
    </location>
</feature>
<proteinExistence type="predicted"/>
<dbReference type="RefSeq" id="WP_344862817.1">
    <property type="nucleotide sequence ID" value="NZ_BAAAZN010000009.1"/>
</dbReference>
<keyword evidence="1" id="KW-1133">Transmembrane helix</keyword>
<feature type="transmembrane region" description="Helical" evidence="1">
    <location>
        <begin position="93"/>
        <end position="116"/>
    </location>
</feature>
<sequence>MSGPLEAVLIVAAIGYLLLRRLAGQPAQAKQMLVVPAVLTVIGLSDVKDVVHSPLALGFLVVTALLSAGIGALRGASIRLFEREGVVYMRYTAVTVVLLVVNVAVKFGANLLLGAIDQSQVAVLGNTLMLTLGVSMLLEGVVTMGRALRGEHKILWEKRRDGVARTSPWLDDLQRRMSADRH</sequence>
<evidence type="ECO:0000313" key="3">
    <source>
        <dbReference type="Proteomes" id="UP001500689"/>
    </source>
</evidence>
<dbReference type="EMBL" id="BAAAZN010000009">
    <property type="protein sequence ID" value="GAA3556192.1"/>
    <property type="molecule type" value="Genomic_DNA"/>
</dbReference>
<keyword evidence="1" id="KW-0812">Transmembrane</keyword>
<dbReference type="Proteomes" id="UP001500689">
    <property type="component" value="Unassembled WGS sequence"/>
</dbReference>
<feature type="transmembrane region" description="Helical" evidence="1">
    <location>
        <begin position="53"/>
        <end position="73"/>
    </location>
</feature>
<organism evidence="2 3">
    <name type="scientific">Amycolatopsis ultiminotia</name>
    <dbReference type="NCBI Taxonomy" id="543629"/>
    <lineage>
        <taxon>Bacteria</taxon>
        <taxon>Bacillati</taxon>
        <taxon>Actinomycetota</taxon>
        <taxon>Actinomycetes</taxon>
        <taxon>Pseudonocardiales</taxon>
        <taxon>Pseudonocardiaceae</taxon>
        <taxon>Amycolatopsis</taxon>
    </lineage>
</organism>